<name>A0A6J6UI40_9ZZZZ</name>
<accession>A0A6J6UI40</accession>
<dbReference type="AlphaFoldDB" id="A0A6J6UI40"/>
<sequence>MALGDLYGVADDAASLKASRVIANKYEQSESQHEVDIGGWWF</sequence>
<dbReference type="EMBL" id="CAEZZA010000215">
    <property type="protein sequence ID" value="CAB4758905.1"/>
    <property type="molecule type" value="Genomic_DNA"/>
</dbReference>
<protein>
    <submittedName>
        <fullName evidence="1">Unannotated protein</fullName>
    </submittedName>
</protein>
<gene>
    <name evidence="1" type="ORF">UFOPK2809_01308</name>
</gene>
<organism evidence="1">
    <name type="scientific">freshwater metagenome</name>
    <dbReference type="NCBI Taxonomy" id="449393"/>
    <lineage>
        <taxon>unclassified sequences</taxon>
        <taxon>metagenomes</taxon>
        <taxon>ecological metagenomes</taxon>
    </lineage>
</organism>
<reference evidence="1" key="1">
    <citation type="submission" date="2020-05" db="EMBL/GenBank/DDBJ databases">
        <authorList>
            <person name="Chiriac C."/>
            <person name="Salcher M."/>
            <person name="Ghai R."/>
            <person name="Kavagutti S V."/>
        </authorList>
    </citation>
    <scope>NUCLEOTIDE SEQUENCE</scope>
</reference>
<evidence type="ECO:0000313" key="1">
    <source>
        <dbReference type="EMBL" id="CAB4758905.1"/>
    </source>
</evidence>
<proteinExistence type="predicted"/>